<sequence length="296" mass="34276">MKESPTPFTQEAFQHIRRIQIETTRNVNDLFAGIYRSAFKGKGLEFEDVREYQPGDDIRSIDWNVTARLQTPYIKNFREERELTVLLVVDISASSRFSHTKRLKSELIAEIAGLLAFSAIKNQDRVGLLLFSDEIELYLKPKKGVRHVLRVIRELLFFQPRHSGTNLKKALAFLGRVQKRQAICFLISDFLVSTLPQEINLTAKRHELIAIQVYDNYEKTFPSLGLVSLRDLESHEFYLADSANDSVQKHFQAQANKRQLALKQTIERAGADFISISSSESHTQALYQFFKRRRKR</sequence>
<dbReference type="InterPro" id="IPR036465">
    <property type="entry name" value="vWFA_dom_sf"/>
</dbReference>
<dbReference type="Pfam" id="PF01882">
    <property type="entry name" value="DUF58"/>
    <property type="match status" value="1"/>
</dbReference>
<reference evidence="3" key="1">
    <citation type="submission" date="2015-09" db="EMBL/GenBank/DDBJ databases">
        <authorList>
            <person name="Bertelli C."/>
        </authorList>
    </citation>
    <scope>NUCLEOTIDE SEQUENCE [LARGE SCALE GENOMIC DNA]</scope>
    <source>
        <strain evidence="3">KNic</strain>
    </source>
</reference>
<dbReference type="SMART" id="SM00327">
    <property type="entry name" value="VWA"/>
    <property type="match status" value="1"/>
</dbReference>
<dbReference type="PANTHER" id="PTHR33608">
    <property type="entry name" value="BLL2464 PROTEIN"/>
    <property type="match status" value="1"/>
</dbReference>
<name>A0A0U5JA71_9BACT</name>
<evidence type="ECO:0000313" key="3">
    <source>
        <dbReference type="Proteomes" id="UP000069902"/>
    </source>
</evidence>
<feature type="domain" description="VWFA" evidence="1">
    <location>
        <begin position="82"/>
        <end position="251"/>
    </location>
</feature>
<dbReference type="InterPro" id="IPR002881">
    <property type="entry name" value="DUF58"/>
</dbReference>
<protein>
    <recommendedName>
        <fullName evidence="1">VWFA domain-containing protein</fullName>
    </recommendedName>
</protein>
<dbReference type="STRING" id="389348.PNK_0116"/>
<keyword evidence="3" id="KW-1185">Reference proteome</keyword>
<gene>
    <name evidence="2" type="ORF">PNK_0116</name>
</gene>
<dbReference type="EMBL" id="LN879502">
    <property type="protein sequence ID" value="CUI15754.1"/>
    <property type="molecule type" value="Genomic_DNA"/>
</dbReference>
<dbReference type="Proteomes" id="UP000069902">
    <property type="component" value="Chromosome cPNK"/>
</dbReference>
<evidence type="ECO:0000259" key="1">
    <source>
        <dbReference type="SMART" id="SM00327"/>
    </source>
</evidence>
<organism evidence="2 3">
    <name type="scientific">Candidatus Protochlamydia naegleriophila</name>
    <dbReference type="NCBI Taxonomy" id="389348"/>
    <lineage>
        <taxon>Bacteria</taxon>
        <taxon>Pseudomonadati</taxon>
        <taxon>Chlamydiota</taxon>
        <taxon>Chlamydiia</taxon>
        <taxon>Parachlamydiales</taxon>
        <taxon>Parachlamydiaceae</taxon>
        <taxon>Candidatus Protochlamydia</taxon>
    </lineage>
</organism>
<dbReference type="SUPFAM" id="SSF53300">
    <property type="entry name" value="vWA-like"/>
    <property type="match status" value="1"/>
</dbReference>
<dbReference type="RefSeq" id="WP_059059627.1">
    <property type="nucleotide sequence ID" value="NZ_LN879502.1"/>
</dbReference>
<accession>A0A0U5JA71</accession>
<dbReference type="PANTHER" id="PTHR33608:SF6">
    <property type="entry name" value="BLL2464 PROTEIN"/>
    <property type="match status" value="1"/>
</dbReference>
<dbReference type="KEGG" id="pnl:PNK_0116"/>
<dbReference type="Gene3D" id="3.40.50.410">
    <property type="entry name" value="von Willebrand factor, type A domain"/>
    <property type="match status" value="1"/>
</dbReference>
<dbReference type="PATRIC" id="fig|389348.3.peg.136"/>
<dbReference type="InterPro" id="IPR002035">
    <property type="entry name" value="VWF_A"/>
</dbReference>
<proteinExistence type="predicted"/>
<evidence type="ECO:0000313" key="2">
    <source>
        <dbReference type="EMBL" id="CUI15754.1"/>
    </source>
</evidence>
<dbReference type="InParanoid" id="A0A0U5JA71"/>
<dbReference type="AlphaFoldDB" id="A0A0U5JA71"/>